<comment type="caution">
    <text evidence="7">The sequence shown here is derived from an EMBL/GenBank/DDBJ whole genome shotgun (WGS) entry which is preliminary data.</text>
</comment>
<gene>
    <name evidence="7" type="ORF">HPO_01110</name>
</gene>
<dbReference type="STRING" id="1280954.HPO_01110"/>
<dbReference type="Proteomes" id="UP000027100">
    <property type="component" value="Unassembled WGS sequence"/>
</dbReference>
<protein>
    <submittedName>
        <fullName evidence="7">Putative methyltransferase</fullName>
    </submittedName>
</protein>
<dbReference type="PROSITE" id="PS00092">
    <property type="entry name" value="N6_MTASE"/>
    <property type="match status" value="1"/>
</dbReference>
<dbReference type="Pfam" id="PF05175">
    <property type="entry name" value="MTS"/>
    <property type="match status" value="1"/>
</dbReference>
<reference evidence="7 8" key="1">
    <citation type="journal article" date="2014" name="Antonie Van Leeuwenhoek">
        <title>Hyphomonas beringensis sp. nov. and Hyphomonas chukchiensis sp. nov., isolated from surface seawater of the Bering Sea and Chukchi Sea.</title>
        <authorList>
            <person name="Li C."/>
            <person name="Lai Q."/>
            <person name="Li G."/>
            <person name="Dong C."/>
            <person name="Wang J."/>
            <person name="Liao Y."/>
            <person name="Shao Z."/>
        </authorList>
    </citation>
    <scope>NUCLEOTIDE SEQUENCE [LARGE SCALE GENOMIC DNA]</scope>
    <source>
        <strain evidence="7 8">PS728</strain>
    </source>
</reference>
<dbReference type="GO" id="GO:0003676">
    <property type="term" value="F:nucleic acid binding"/>
    <property type="evidence" value="ECO:0007669"/>
    <property type="project" value="InterPro"/>
</dbReference>
<evidence type="ECO:0000259" key="6">
    <source>
        <dbReference type="Pfam" id="PF05175"/>
    </source>
</evidence>
<dbReference type="SUPFAM" id="SSF53335">
    <property type="entry name" value="S-adenosyl-L-methionine-dependent methyltransferases"/>
    <property type="match status" value="1"/>
</dbReference>
<sequence length="347" mass="38227">MMDTVVFDTLLLALETGAVPVPETGPILVLNAEPGGWLAQLPKERVVCRTSLKPAYDALKAAGYSVLEPDSVEIPEAMLTIVVPPRQRDYARALYARALLSAPEGGYVLASLPNTLGGKTAEKTLAEIAGDAESLSKHKCRAFWTVKHASLVNEDLAQDWIEEDAPREIEPGLWSRPGLFSWDRIDPGSELLADSVPEYTKGIGVDIGAGNGFLSREILRHCANVERMDLFEADYRALFCQEQTMAEFAGRCTLTWGDALKDMPRATYDFAVMNPPFHTGRADNSELGRAFIRAAAATLKPSGTLWLVANRHLPYEAELSACFRSQEMLEDEDGYKIINAEKPKRQK</sequence>
<evidence type="ECO:0000313" key="8">
    <source>
        <dbReference type="Proteomes" id="UP000027100"/>
    </source>
</evidence>
<name>A0A062VDI4_9PROT</name>
<dbReference type="PANTHER" id="PTHR47816">
    <property type="entry name" value="RIBOSOMAL RNA SMALL SUBUNIT METHYLTRANSFERASE C"/>
    <property type="match status" value="1"/>
</dbReference>
<accession>A0A062VDI4</accession>
<evidence type="ECO:0000256" key="1">
    <source>
        <dbReference type="ARBA" id="ARBA00022490"/>
    </source>
</evidence>
<dbReference type="GO" id="GO:0008757">
    <property type="term" value="F:S-adenosylmethionine-dependent methyltransferase activity"/>
    <property type="evidence" value="ECO:0007669"/>
    <property type="project" value="InterPro"/>
</dbReference>
<dbReference type="InterPro" id="IPR029063">
    <property type="entry name" value="SAM-dependent_MTases_sf"/>
</dbReference>
<feature type="domain" description="Methyltransferase small" evidence="6">
    <location>
        <begin position="173"/>
        <end position="338"/>
    </location>
</feature>
<keyword evidence="2" id="KW-0698">rRNA processing</keyword>
<keyword evidence="5" id="KW-0949">S-adenosyl-L-methionine</keyword>
<dbReference type="GO" id="GO:0008170">
    <property type="term" value="F:N-methyltransferase activity"/>
    <property type="evidence" value="ECO:0007669"/>
    <property type="project" value="UniProtKB-ARBA"/>
</dbReference>
<dbReference type="CDD" id="cd02440">
    <property type="entry name" value="AdoMet_MTases"/>
    <property type="match status" value="1"/>
</dbReference>
<dbReference type="OrthoDB" id="9816072at2"/>
<organism evidence="7 8">
    <name type="scientific">Hyphomonas polymorpha PS728</name>
    <dbReference type="NCBI Taxonomy" id="1280954"/>
    <lineage>
        <taxon>Bacteria</taxon>
        <taxon>Pseudomonadati</taxon>
        <taxon>Pseudomonadota</taxon>
        <taxon>Alphaproteobacteria</taxon>
        <taxon>Hyphomonadales</taxon>
        <taxon>Hyphomonadaceae</taxon>
        <taxon>Hyphomonas</taxon>
    </lineage>
</organism>
<dbReference type="Gene3D" id="3.40.50.150">
    <property type="entry name" value="Vaccinia Virus protein VP39"/>
    <property type="match status" value="1"/>
</dbReference>
<dbReference type="InterPro" id="IPR007848">
    <property type="entry name" value="Small_mtfrase_dom"/>
</dbReference>
<dbReference type="RefSeq" id="WP_051612136.1">
    <property type="nucleotide sequence ID" value="NZ_ARYM01000001.1"/>
</dbReference>
<evidence type="ECO:0000256" key="5">
    <source>
        <dbReference type="ARBA" id="ARBA00022691"/>
    </source>
</evidence>
<dbReference type="EMBL" id="ARYM01000001">
    <property type="protein sequence ID" value="KDA00585.1"/>
    <property type="molecule type" value="Genomic_DNA"/>
</dbReference>
<dbReference type="eggNOG" id="COG2813">
    <property type="taxonomic scope" value="Bacteria"/>
</dbReference>
<dbReference type="AlphaFoldDB" id="A0A062VDI4"/>
<evidence type="ECO:0000256" key="4">
    <source>
        <dbReference type="ARBA" id="ARBA00022679"/>
    </source>
</evidence>
<evidence type="ECO:0000256" key="2">
    <source>
        <dbReference type="ARBA" id="ARBA00022552"/>
    </source>
</evidence>
<keyword evidence="3 7" id="KW-0489">Methyltransferase</keyword>
<dbReference type="InterPro" id="IPR046977">
    <property type="entry name" value="RsmC/RlmG"/>
</dbReference>
<dbReference type="PATRIC" id="fig|1280954.3.peg.227"/>
<evidence type="ECO:0000256" key="3">
    <source>
        <dbReference type="ARBA" id="ARBA00022603"/>
    </source>
</evidence>
<dbReference type="InterPro" id="IPR002052">
    <property type="entry name" value="DNA_methylase_N6_adenine_CS"/>
</dbReference>
<keyword evidence="4 7" id="KW-0808">Transferase</keyword>
<dbReference type="GO" id="GO:0032259">
    <property type="term" value="P:methylation"/>
    <property type="evidence" value="ECO:0007669"/>
    <property type="project" value="UniProtKB-KW"/>
</dbReference>
<dbReference type="PANTHER" id="PTHR47816:SF4">
    <property type="entry name" value="RIBOSOMAL RNA SMALL SUBUNIT METHYLTRANSFERASE C"/>
    <property type="match status" value="1"/>
</dbReference>
<evidence type="ECO:0000313" key="7">
    <source>
        <dbReference type="EMBL" id="KDA00585.1"/>
    </source>
</evidence>
<dbReference type="GO" id="GO:0006364">
    <property type="term" value="P:rRNA processing"/>
    <property type="evidence" value="ECO:0007669"/>
    <property type="project" value="UniProtKB-KW"/>
</dbReference>
<proteinExistence type="predicted"/>
<keyword evidence="8" id="KW-1185">Reference proteome</keyword>
<keyword evidence="1" id="KW-0963">Cytoplasm</keyword>